<evidence type="ECO:0000256" key="2">
    <source>
        <dbReference type="ARBA" id="ARBA00022552"/>
    </source>
</evidence>
<dbReference type="GO" id="GO:0030687">
    <property type="term" value="C:preribosome, large subunit precursor"/>
    <property type="evidence" value="ECO:0007669"/>
    <property type="project" value="UniProtKB-UniRule"/>
</dbReference>
<keyword evidence="5 6" id="KW-0539">Nucleus</keyword>
<evidence type="ECO:0000256" key="5">
    <source>
        <dbReference type="ARBA" id="ARBA00023242"/>
    </source>
</evidence>
<evidence type="ECO:0000313" key="9">
    <source>
        <dbReference type="EMBL" id="KAH7425076.1"/>
    </source>
</evidence>
<dbReference type="InterPro" id="IPR001680">
    <property type="entry name" value="WD40_rpt"/>
</dbReference>
<evidence type="ECO:0000256" key="1">
    <source>
        <dbReference type="ARBA" id="ARBA00022517"/>
    </source>
</evidence>
<comment type="function">
    <text evidence="6">Required for maturation of ribosomal RNAs and formation of the large ribosomal subunit.</text>
</comment>
<dbReference type="OMA" id="DHKYVEF"/>
<evidence type="ECO:0000256" key="4">
    <source>
        <dbReference type="ARBA" id="ARBA00022737"/>
    </source>
</evidence>
<dbReference type="InterPro" id="IPR036322">
    <property type="entry name" value="WD40_repeat_dom_sf"/>
</dbReference>
<dbReference type="InterPro" id="IPR012972">
    <property type="entry name" value="NLE"/>
</dbReference>
<name>A0A8T2TTK4_CERRI</name>
<dbReference type="AlphaFoldDB" id="A0A8T2TTK4"/>
<evidence type="ECO:0000313" key="10">
    <source>
        <dbReference type="Proteomes" id="UP000825935"/>
    </source>
</evidence>
<feature type="repeat" description="WD" evidence="7">
    <location>
        <begin position="141"/>
        <end position="187"/>
    </location>
</feature>
<comment type="similarity">
    <text evidence="6">Belongs to the WD repeat WDR12/YTM1 family.</text>
</comment>
<dbReference type="PROSITE" id="PS50294">
    <property type="entry name" value="WD_REPEATS_REGION"/>
    <property type="match status" value="4"/>
</dbReference>
<sequence length="434" mass="47713">MAGQLDEERQIQVRFVTKLPAELRVASTPFSLPTHLSRYGLSEVINALLGLEKQQPFDFLVDGELLRTSLEQILLDKKLSAETTLVIEYAYAVGPPKREKSHEHNDWVSAVEGSHPRFIVTGSYDNSIRIWGASGSIIQSLEGHKDPVTSLKISMPTVDGEKWNLISGSKDHTVRVWQLSQTSSKDAANSELSLSQPVKVLKGHTSSVQCVTSDRSGTAVCSGSWDCSIKLWNVSERENEEGPAIQTKRRKLNASTEVQELEVCATITLEGHKQCVSAVSWGERGSVVSASWDHSIRSWDVETSINTETLVGAKALHCLSVGGENMSLFAAGGADPVLRIWDPRMPGTNTPIFQLSSHNAWISACKWHSSSSHHIFSASYDGSIKLWDLRSKIPLLTIDAHKGKVLSADWWNKDSIVSGGTDSLLQIFSGFHRS</sequence>
<dbReference type="SMART" id="SM00320">
    <property type="entry name" value="WD40"/>
    <property type="match status" value="7"/>
</dbReference>
<dbReference type="Pfam" id="PF00400">
    <property type="entry name" value="WD40"/>
    <property type="match status" value="5"/>
</dbReference>
<accession>A0A8T2TTK4</accession>
<dbReference type="SUPFAM" id="SSF50978">
    <property type="entry name" value="WD40 repeat-like"/>
    <property type="match status" value="1"/>
</dbReference>
<dbReference type="PRINTS" id="PR00320">
    <property type="entry name" value="GPROTEINBRPT"/>
</dbReference>
<keyword evidence="2 6" id="KW-0698">rRNA processing</keyword>
<dbReference type="GO" id="GO:0043021">
    <property type="term" value="F:ribonucleoprotein complex binding"/>
    <property type="evidence" value="ECO:0007669"/>
    <property type="project" value="UniProtKB-UniRule"/>
</dbReference>
<dbReference type="Gene3D" id="2.130.10.10">
    <property type="entry name" value="YVTN repeat-like/Quinoprotein amine dehydrogenase"/>
    <property type="match status" value="1"/>
</dbReference>
<dbReference type="HAMAP" id="MF_03029">
    <property type="entry name" value="WDR12"/>
    <property type="match status" value="1"/>
</dbReference>
<evidence type="ECO:0000259" key="8">
    <source>
        <dbReference type="Pfam" id="PF08154"/>
    </source>
</evidence>
<keyword evidence="10" id="KW-1185">Reference proteome</keyword>
<dbReference type="PANTHER" id="PTHR19855">
    <property type="entry name" value="WD40 REPEAT PROTEIN 12, 37"/>
    <property type="match status" value="1"/>
</dbReference>
<feature type="repeat" description="WD" evidence="7">
    <location>
        <begin position="201"/>
        <end position="242"/>
    </location>
</feature>
<dbReference type="PROSITE" id="PS00678">
    <property type="entry name" value="WD_REPEATS_1"/>
    <property type="match status" value="3"/>
</dbReference>
<evidence type="ECO:0000256" key="3">
    <source>
        <dbReference type="ARBA" id="ARBA00022574"/>
    </source>
</evidence>
<protein>
    <recommendedName>
        <fullName evidence="6">Ribosome biogenesis protein WDR12 homolog</fullName>
    </recommendedName>
</protein>
<dbReference type="InterPro" id="IPR028599">
    <property type="entry name" value="WDR12/Ytm1"/>
</dbReference>
<keyword evidence="4" id="KW-0677">Repeat</keyword>
<organism evidence="9 10">
    <name type="scientific">Ceratopteris richardii</name>
    <name type="common">Triangle waterfern</name>
    <dbReference type="NCBI Taxonomy" id="49495"/>
    <lineage>
        <taxon>Eukaryota</taxon>
        <taxon>Viridiplantae</taxon>
        <taxon>Streptophyta</taxon>
        <taxon>Embryophyta</taxon>
        <taxon>Tracheophyta</taxon>
        <taxon>Polypodiopsida</taxon>
        <taxon>Polypodiidae</taxon>
        <taxon>Polypodiales</taxon>
        <taxon>Pteridineae</taxon>
        <taxon>Pteridaceae</taxon>
        <taxon>Parkerioideae</taxon>
        <taxon>Ceratopteris</taxon>
    </lineage>
</organism>
<dbReference type="OrthoDB" id="10251381at2759"/>
<evidence type="ECO:0000256" key="7">
    <source>
        <dbReference type="PROSITE-ProRule" id="PRU00221"/>
    </source>
</evidence>
<dbReference type="Pfam" id="PF08154">
    <property type="entry name" value="NLE"/>
    <property type="match status" value="1"/>
</dbReference>
<dbReference type="InterPro" id="IPR019775">
    <property type="entry name" value="WD40_repeat_CS"/>
</dbReference>
<dbReference type="Proteomes" id="UP000825935">
    <property type="component" value="Chromosome 11"/>
</dbReference>
<dbReference type="GO" id="GO:0005730">
    <property type="term" value="C:nucleolus"/>
    <property type="evidence" value="ECO:0007669"/>
    <property type="project" value="UniProtKB-SubCell"/>
</dbReference>
<feature type="repeat" description="WD" evidence="7">
    <location>
        <begin position="101"/>
        <end position="131"/>
    </location>
</feature>
<keyword evidence="3 7" id="KW-0853">WD repeat</keyword>
<dbReference type="GO" id="GO:0005654">
    <property type="term" value="C:nucleoplasm"/>
    <property type="evidence" value="ECO:0007669"/>
    <property type="project" value="UniProtKB-SubCell"/>
</dbReference>
<dbReference type="PANTHER" id="PTHR19855:SF11">
    <property type="entry name" value="RIBOSOME BIOGENESIS PROTEIN WDR12"/>
    <property type="match status" value="1"/>
</dbReference>
<dbReference type="EMBL" id="CM035416">
    <property type="protein sequence ID" value="KAH7425076.1"/>
    <property type="molecule type" value="Genomic_DNA"/>
</dbReference>
<dbReference type="GO" id="GO:0000466">
    <property type="term" value="P:maturation of 5.8S rRNA from tricistronic rRNA transcript (SSU-rRNA, 5.8S rRNA, LSU-rRNA)"/>
    <property type="evidence" value="ECO:0007669"/>
    <property type="project" value="UniProtKB-UniRule"/>
</dbReference>
<feature type="repeat" description="WD" evidence="7">
    <location>
        <begin position="269"/>
        <end position="309"/>
    </location>
</feature>
<feature type="domain" description="NLE" evidence="8">
    <location>
        <begin position="11"/>
        <end position="74"/>
    </location>
</feature>
<reference evidence="9" key="1">
    <citation type="submission" date="2021-08" db="EMBL/GenBank/DDBJ databases">
        <title>WGS assembly of Ceratopteris richardii.</title>
        <authorList>
            <person name="Marchant D.B."/>
            <person name="Chen G."/>
            <person name="Jenkins J."/>
            <person name="Shu S."/>
            <person name="Leebens-Mack J."/>
            <person name="Grimwood J."/>
            <person name="Schmutz J."/>
            <person name="Soltis P."/>
            <person name="Soltis D."/>
            <person name="Chen Z.-H."/>
        </authorList>
    </citation>
    <scope>NUCLEOTIDE SEQUENCE</scope>
    <source>
        <strain evidence="9">Whitten #5841</strain>
        <tissue evidence="9">Leaf</tissue>
    </source>
</reference>
<gene>
    <name evidence="9" type="ORF">KP509_11G038700</name>
</gene>
<dbReference type="CDD" id="cd00200">
    <property type="entry name" value="WD40"/>
    <property type="match status" value="1"/>
</dbReference>
<dbReference type="InterPro" id="IPR020472">
    <property type="entry name" value="WD40_PAC1"/>
</dbReference>
<feature type="repeat" description="WD" evidence="7">
    <location>
        <begin position="355"/>
        <end position="397"/>
    </location>
</feature>
<dbReference type="GO" id="GO:0000463">
    <property type="term" value="P:maturation of LSU-rRNA from tricistronic rRNA transcript (SSU-rRNA, 5.8S rRNA, LSU-rRNA)"/>
    <property type="evidence" value="ECO:0007669"/>
    <property type="project" value="UniProtKB-UniRule"/>
</dbReference>
<keyword evidence="1 6" id="KW-0690">Ribosome biogenesis</keyword>
<dbReference type="InterPro" id="IPR015943">
    <property type="entry name" value="WD40/YVTN_repeat-like_dom_sf"/>
</dbReference>
<comment type="caution">
    <text evidence="9">The sequence shown here is derived from an EMBL/GenBank/DDBJ whole genome shotgun (WGS) entry which is preliminary data.</text>
</comment>
<evidence type="ECO:0000256" key="6">
    <source>
        <dbReference type="HAMAP-Rule" id="MF_03029"/>
    </source>
</evidence>
<comment type="subcellular location">
    <subcellularLocation>
        <location evidence="6">Nucleus</location>
        <location evidence="6">Nucleolus</location>
    </subcellularLocation>
    <subcellularLocation>
        <location evidence="6">Nucleus</location>
        <location evidence="6">Nucleoplasm</location>
    </subcellularLocation>
</comment>
<dbReference type="PROSITE" id="PS50082">
    <property type="entry name" value="WD_REPEATS_2"/>
    <property type="match status" value="5"/>
</dbReference>
<proteinExistence type="inferred from homology"/>